<reference evidence="1 2" key="1">
    <citation type="submission" date="2018-05" db="EMBL/GenBank/DDBJ databases">
        <title>Genomic Encyclopedia of Archaeal and Bacterial Type Strains, Phase II (KMG-II): from individual species to whole genera.</title>
        <authorList>
            <person name="Goeker M."/>
        </authorList>
    </citation>
    <scope>NUCLEOTIDE SEQUENCE [LARGE SCALE GENOMIC DNA]</scope>
    <source>
        <strain evidence="1 2">DSM 19975</strain>
    </source>
</reference>
<comment type="caution">
    <text evidence="1">The sequence shown here is derived from an EMBL/GenBank/DDBJ whole genome shotgun (WGS) entry which is preliminary data.</text>
</comment>
<keyword evidence="2" id="KW-1185">Reference proteome</keyword>
<evidence type="ECO:0000313" key="1">
    <source>
        <dbReference type="EMBL" id="PWK63461.1"/>
    </source>
</evidence>
<accession>A0A316GRB6</accession>
<evidence type="ECO:0008006" key="3">
    <source>
        <dbReference type="Google" id="ProtNLM"/>
    </source>
</evidence>
<sequence length="253" mass="28684">MIKKLKAISLGVRGPFMQNPEESDMNALKKYMVILPISAITIFVTIPKGADAQTVVGSVISSTVGRVIRAIDLKIQSMQNKTIWLQNAQKALENQLSKLKLTEISDWSSKQKDLFGQYYQELWDIKSAIAYYSKIAELTQKQAALVNVYTHTWGLLKNDRHFTADELSYMTRVYSGILEASVTDLDQILDVIHSGKTQMPDASRMELINKAAEHMDSNYNDLQQFNNQNAILSIQRAKDENEVITIKKYYGIN</sequence>
<evidence type="ECO:0000313" key="2">
    <source>
        <dbReference type="Proteomes" id="UP000245678"/>
    </source>
</evidence>
<gene>
    <name evidence="1" type="ORF">LX99_05119</name>
</gene>
<protein>
    <recommendedName>
        <fullName evidence="3">Conjugal transfer protein TraI</fullName>
    </recommendedName>
</protein>
<organism evidence="1 2">
    <name type="scientific">Mucilaginibacter oryzae</name>
    <dbReference type="NCBI Taxonomy" id="468058"/>
    <lineage>
        <taxon>Bacteria</taxon>
        <taxon>Pseudomonadati</taxon>
        <taxon>Bacteroidota</taxon>
        <taxon>Sphingobacteriia</taxon>
        <taxon>Sphingobacteriales</taxon>
        <taxon>Sphingobacteriaceae</taxon>
        <taxon>Mucilaginibacter</taxon>
    </lineage>
</organism>
<dbReference type="AlphaFoldDB" id="A0A316GRB6"/>
<proteinExistence type="predicted"/>
<dbReference type="Proteomes" id="UP000245678">
    <property type="component" value="Unassembled WGS sequence"/>
</dbReference>
<dbReference type="EMBL" id="QGHA01000037">
    <property type="protein sequence ID" value="PWK63461.1"/>
    <property type="molecule type" value="Genomic_DNA"/>
</dbReference>
<name>A0A316GRB6_9SPHI</name>